<protein>
    <recommendedName>
        <fullName evidence="3">Serine kinase</fullName>
    </recommendedName>
</protein>
<gene>
    <name evidence="1" type="ORF">FNH08_10185</name>
</gene>
<evidence type="ECO:0008006" key="3">
    <source>
        <dbReference type="Google" id="ProtNLM"/>
    </source>
</evidence>
<accession>A0A5N8XDA3</accession>
<dbReference type="Proteomes" id="UP000400924">
    <property type="component" value="Unassembled WGS sequence"/>
</dbReference>
<dbReference type="OrthoDB" id="4230194at2"/>
<dbReference type="InterPro" id="IPR027417">
    <property type="entry name" value="P-loop_NTPase"/>
</dbReference>
<comment type="caution">
    <text evidence="1">The sequence shown here is derived from an EMBL/GenBank/DDBJ whole genome shotgun (WGS) entry which is preliminary data.</text>
</comment>
<proteinExistence type="predicted"/>
<dbReference type="Gene3D" id="3.40.50.300">
    <property type="entry name" value="P-loop containing nucleotide triphosphate hydrolases"/>
    <property type="match status" value="1"/>
</dbReference>
<organism evidence="1 2">
    <name type="scientific">Streptomyces spongiae</name>
    <dbReference type="NCBI Taxonomy" id="565072"/>
    <lineage>
        <taxon>Bacteria</taxon>
        <taxon>Bacillati</taxon>
        <taxon>Actinomycetota</taxon>
        <taxon>Actinomycetes</taxon>
        <taxon>Kitasatosporales</taxon>
        <taxon>Streptomycetaceae</taxon>
        <taxon>Streptomyces</taxon>
    </lineage>
</organism>
<dbReference type="AlphaFoldDB" id="A0A5N8XDA3"/>
<sequence length="347" mass="37698">MSGRGQRDLATLRCGDPPYAVHLVLPATLQEAARALLEPYVRVKVVTADHARWWQVRTTTPMEDDLDEHQLTTVRGTGEPPMRLWSHPGRRELVVDAGLPGPLVVQYLVRYVRILLRVGHSRGEELFLHGGMVSADDQGVVILGGKGAGKTSSIVACLTAGLDFVANDDVSLVGTEAGWVGRGWPRAVSVRQETLAALDIDLDSHVLSHPAHRVAVRDAGSEAILQPGELTSLTNRRPPRARALVRALVFPVFAESPSEKVRLVPLEAAAALRGLTENTVPVLLRNEKFLAPCFPPEPSTAALCSRVATEIPAYLLVQRFSALRESADMIRDLLSDHAMTIPSRSIS</sequence>
<dbReference type="EMBL" id="VJZC01000047">
    <property type="protein sequence ID" value="MPY57513.1"/>
    <property type="molecule type" value="Genomic_DNA"/>
</dbReference>
<reference evidence="1 2" key="1">
    <citation type="submission" date="2019-07" db="EMBL/GenBank/DDBJ databases">
        <title>New species of Amycolatopsis and Streptomyces.</title>
        <authorList>
            <person name="Duangmal K."/>
            <person name="Teo W.F.A."/>
            <person name="Lipun K."/>
        </authorList>
    </citation>
    <scope>NUCLEOTIDE SEQUENCE [LARGE SCALE GENOMIC DNA]</scope>
    <source>
        <strain evidence="1 2">NBRC 106415</strain>
    </source>
</reference>
<dbReference type="RefSeq" id="WP_152771114.1">
    <property type="nucleotide sequence ID" value="NZ_VJZC01000047.1"/>
</dbReference>
<evidence type="ECO:0000313" key="2">
    <source>
        <dbReference type="Proteomes" id="UP000400924"/>
    </source>
</evidence>
<name>A0A5N8XDA3_9ACTN</name>
<evidence type="ECO:0000313" key="1">
    <source>
        <dbReference type="EMBL" id="MPY57513.1"/>
    </source>
</evidence>
<dbReference type="SUPFAM" id="SSF53795">
    <property type="entry name" value="PEP carboxykinase-like"/>
    <property type="match status" value="1"/>
</dbReference>
<keyword evidence="2" id="KW-1185">Reference proteome</keyword>